<dbReference type="Pfam" id="PF04542">
    <property type="entry name" value="Sigma70_r2"/>
    <property type="match status" value="1"/>
</dbReference>
<evidence type="ECO:0000313" key="9">
    <source>
        <dbReference type="Proteomes" id="UP001484239"/>
    </source>
</evidence>
<accession>A0ABU9E3Z6</accession>
<dbReference type="PANTHER" id="PTHR43133">
    <property type="entry name" value="RNA POLYMERASE ECF-TYPE SIGMA FACTO"/>
    <property type="match status" value="1"/>
</dbReference>
<feature type="domain" description="RNA polymerase sigma-70 region 2" evidence="6">
    <location>
        <begin position="26"/>
        <end position="94"/>
    </location>
</feature>
<dbReference type="Proteomes" id="UP001484239">
    <property type="component" value="Unassembled WGS sequence"/>
</dbReference>
<dbReference type="Pfam" id="PF08281">
    <property type="entry name" value="Sigma70_r4_2"/>
    <property type="match status" value="1"/>
</dbReference>
<feature type="domain" description="RNA polymerase sigma factor 70 region 4 type 2" evidence="7">
    <location>
        <begin position="122"/>
        <end position="172"/>
    </location>
</feature>
<dbReference type="InterPro" id="IPR014284">
    <property type="entry name" value="RNA_pol_sigma-70_dom"/>
</dbReference>
<dbReference type="SUPFAM" id="SSF88946">
    <property type="entry name" value="Sigma2 domain of RNA polymerase sigma factors"/>
    <property type="match status" value="1"/>
</dbReference>
<evidence type="ECO:0000259" key="6">
    <source>
        <dbReference type="Pfam" id="PF04542"/>
    </source>
</evidence>
<evidence type="ECO:0000256" key="4">
    <source>
        <dbReference type="ARBA" id="ARBA00023125"/>
    </source>
</evidence>
<evidence type="ECO:0000256" key="2">
    <source>
        <dbReference type="ARBA" id="ARBA00023015"/>
    </source>
</evidence>
<evidence type="ECO:0000313" key="8">
    <source>
        <dbReference type="EMBL" id="MEK9499458.1"/>
    </source>
</evidence>
<comment type="caution">
    <text evidence="8">The sequence shown here is derived from an EMBL/GenBank/DDBJ whole genome shotgun (WGS) entry which is preliminary data.</text>
</comment>
<organism evidence="8 9">
    <name type="scientific">Gaopeijia maritima</name>
    <dbReference type="NCBI Taxonomy" id="3119007"/>
    <lineage>
        <taxon>Bacteria</taxon>
        <taxon>Pseudomonadati</taxon>
        <taxon>Gemmatimonadota</taxon>
        <taxon>Longimicrobiia</taxon>
        <taxon>Gaopeijiales</taxon>
        <taxon>Gaopeijiaceae</taxon>
        <taxon>Gaopeijia</taxon>
    </lineage>
</organism>
<dbReference type="Gene3D" id="1.10.1740.10">
    <property type="match status" value="1"/>
</dbReference>
<dbReference type="PANTHER" id="PTHR43133:SF8">
    <property type="entry name" value="RNA POLYMERASE SIGMA FACTOR HI_1459-RELATED"/>
    <property type="match status" value="1"/>
</dbReference>
<keyword evidence="2" id="KW-0805">Transcription regulation</keyword>
<dbReference type="InterPro" id="IPR039425">
    <property type="entry name" value="RNA_pol_sigma-70-like"/>
</dbReference>
<evidence type="ECO:0000259" key="7">
    <source>
        <dbReference type="Pfam" id="PF08281"/>
    </source>
</evidence>
<keyword evidence="3" id="KW-0731">Sigma factor</keyword>
<dbReference type="RefSeq" id="WP_405286160.1">
    <property type="nucleotide sequence ID" value="NZ_JBBHLI010000001.1"/>
</dbReference>
<protein>
    <submittedName>
        <fullName evidence="8">Sigma-70 family RNA polymerase sigma factor</fullName>
    </submittedName>
</protein>
<dbReference type="EMBL" id="JBBHLI010000001">
    <property type="protein sequence ID" value="MEK9499458.1"/>
    <property type="molecule type" value="Genomic_DNA"/>
</dbReference>
<keyword evidence="4" id="KW-0238">DNA-binding</keyword>
<dbReference type="SUPFAM" id="SSF88659">
    <property type="entry name" value="Sigma3 and sigma4 domains of RNA polymerase sigma factors"/>
    <property type="match status" value="1"/>
</dbReference>
<sequence length="182" mass="20451">MAHHTLTDADAVAAVLAGRTEEYAVLVRRYQDVLYAHAVRMVEQADDAADLVQRAFVKGFERLGRCREADRVGGWLFRILANECRDHLRSARRRDLSVHALPSLPDPAARPEAEAQEAEMRARLQDALAELDPDQKEAFVLKHVDGRPYDEISALLGVSISAAKMRVHRAREGLQTILEAYR</sequence>
<dbReference type="Gene3D" id="1.10.10.10">
    <property type="entry name" value="Winged helix-like DNA-binding domain superfamily/Winged helix DNA-binding domain"/>
    <property type="match status" value="1"/>
</dbReference>
<dbReference type="InterPro" id="IPR007627">
    <property type="entry name" value="RNA_pol_sigma70_r2"/>
</dbReference>
<reference evidence="8 9" key="1">
    <citation type="submission" date="2024-02" db="EMBL/GenBank/DDBJ databases">
        <title>A novel Gemmatimonadota bacterium.</title>
        <authorList>
            <person name="Du Z.-J."/>
            <person name="Ye Y.-Q."/>
        </authorList>
    </citation>
    <scope>NUCLEOTIDE SEQUENCE [LARGE SCALE GENOMIC DNA]</scope>
    <source>
        <strain evidence="8 9">DH-20</strain>
    </source>
</reference>
<evidence type="ECO:0000256" key="1">
    <source>
        <dbReference type="ARBA" id="ARBA00010641"/>
    </source>
</evidence>
<name>A0ABU9E3Z6_9BACT</name>
<dbReference type="InterPro" id="IPR036388">
    <property type="entry name" value="WH-like_DNA-bd_sf"/>
</dbReference>
<keyword evidence="9" id="KW-1185">Reference proteome</keyword>
<evidence type="ECO:0000256" key="5">
    <source>
        <dbReference type="ARBA" id="ARBA00023163"/>
    </source>
</evidence>
<dbReference type="InterPro" id="IPR013324">
    <property type="entry name" value="RNA_pol_sigma_r3/r4-like"/>
</dbReference>
<gene>
    <name evidence="8" type="ORF">WI372_00510</name>
</gene>
<proteinExistence type="inferred from homology"/>
<dbReference type="InterPro" id="IPR013249">
    <property type="entry name" value="RNA_pol_sigma70_r4_t2"/>
</dbReference>
<evidence type="ECO:0000256" key="3">
    <source>
        <dbReference type="ARBA" id="ARBA00023082"/>
    </source>
</evidence>
<dbReference type="NCBIfam" id="TIGR02937">
    <property type="entry name" value="sigma70-ECF"/>
    <property type="match status" value="1"/>
</dbReference>
<keyword evidence="5" id="KW-0804">Transcription</keyword>
<comment type="similarity">
    <text evidence="1">Belongs to the sigma-70 factor family. ECF subfamily.</text>
</comment>
<dbReference type="InterPro" id="IPR013325">
    <property type="entry name" value="RNA_pol_sigma_r2"/>
</dbReference>
<dbReference type="CDD" id="cd06171">
    <property type="entry name" value="Sigma70_r4"/>
    <property type="match status" value="1"/>
</dbReference>